<evidence type="ECO:0000256" key="9">
    <source>
        <dbReference type="ARBA" id="ARBA00023136"/>
    </source>
</evidence>
<keyword evidence="13" id="KW-1185">Reference proteome</keyword>
<proteinExistence type="inferred from homology"/>
<dbReference type="GO" id="GO:0015020">
    <property type="term" value="F:glucuronosyltransferase activity"/>
    <property type="evidence" value="ECO:0007669"/>
    <property type="project" value="UniProtKB-EC"/>
</dbReference>
<feature type="non-terminal residue" evidence="12">
    <location>
        <position position="1"/>
    </location>
</feature>
<dbReference type="Proteomes" id="UP001328107">
    <property type="component" value="Unassembled WGS sequence"/>
</dbReference>
<keyword evidence="6 11" id="KW-0812">Transmembrane</keyword>
<dbReference type="PANTHER" id="PTHR48043:SF23">
    <property type="entry name" value="UDP-GLUCURONOSYLTRANSFERASE"/>
    <property type="match status" value="1"/>
</dbReference>
<evidence type="ECO:0000256" key="7">
    <source>
        <dbReference type="ARBA" id="ARBA00022729"/>
    </source>
</evidence>
<keyword evidence="8 11" id="KW-1133">Transmembrane helix</keyword>
<keyword evidence="5" id="KW-0808">Transferase</keyword>
<organism evidence="12 13">
    <name type="scientific">Pristionchus mayeri</name>
    <dbReference type="NCBI Taxonomy" id="1317129"/>
    <lineage>
        <taxon>Eukaryota</taxon>
        <taxon>Metazoa</taxon>
        <taxon>Ecdysozoa</taxon>
        <taxon>Nematoda</taxon>
        <taxon>Chromadorea</taxon>
        <taxon>Rhabditida</taxon>
        <taxon>Rhabditina</taxon>
        <taxon>Diplogasteromorpha</taxon>
        <taxon>Diplogasteroidea</taxon>
        <taxon>Neodiplogasteridae</taxon>
        <taxon>Pristionchus</taxon>
    </lineage>
</organism>
<gene>
    <name evidence="12" type="ORF">PMAYCL1PPCAC_22109</name>
</gene>
<keyword evidence="4" id="KW-0328">Glycosyltransferase</keyword>
<evidence type="ECO:0000256" key="6">
    <source>
        <dbReference type="ARBA" id="ARBA00022692"/>
    </source>
</evidence>
<keyword evidence="9 11" id="KW-0472">Membrane</keyword>
<comment type="caution">
    <text evidence="12">The sequence shown here is derived from an EMBL/GenBank/DDBJ whole genome shotgun (WGS) entry which is preliminary data.</text>
</comment>
<evidence type="ECO:0000256" key="11">
    <source>
        <dbReference type="SAM" id="Phobius"/>
    </source>
</evidence>
<dbReference type="Pfam" id="PF00201">
    <property type="entry name" value="UDPGT"/>
    <property type="match status" value="1"/>
</dbReference>
<dbReference type="CDD" id="cd03784">
    <property type="entry name" value="GT1_Gtf-like"/>
    <property type="match status" value="1"/>
</dbReference>
<protein>
    <recommendedName>
        <fullName evidence="3">glucuronosyltransferase</fullName>
        <ecNumber evidence="3">2.4.1.17</ecNumber>
    </recommendedName>
</protein>
<dbReference type="EMBL" id="BTRK01000005">
    <property type="protein sequence ID" value="GMR51914.1"/>
    <property type="molecule type" value="Genomic_DNA"/>
</dbReference>
<evidence type="ECO:0000256" key="3">
    <source>
        <dbReference type="ARBA" id="ARBA00012544"/>
    </source>
</evidence>
<evidence type="ECO:0000256" key="1">
    <source>
        <dbReference type="ARBA" id="ARBA00004167"/>
    </source>
</evidence>
<evidence type="ECO:0000256" key="4">
    <source>
        <dbReference type="ARBA" id="ARBA00022676"/>
    </source>
</evidence>
<comment type="subcellular location">
    <subcellularLocation>
        <location evidence="1">Membrane</location>
        <topology evidence="1">Single-pass membrane protein</topology>
    </subcellularLocation>
</comment>
<dbReference type="SUPFAM" id="SSF53756">
    <property type="entry name" value="UDP-Glycosyltransferase/glycogen phosphorylase"/>
    <property type="match status" value="1"/>
</dbReference>
<keyword evidence="7" id="KW-0732">Signal</keyword>
<dbReference type="InterPro" id="IPR050271">
    <property type="entry name" value="UDP-glycosyltransferase"/>
</dbReference>
<dbReference type="EC" id="2.4.1.17" evidence="3"/>
<feature type="transmembrane region" description="Helical" evidence="11">
    <location>
        <begin position="196"/>
        <end position="216"/>
    </location>
</feature>
<sequence length="247" mass="28230">ISFGSIANLQVMPPAFKQSFIQMFSAFPHITFIFKYKDLEDDYARKELAKLDNVVPTKWMPQNDLLNDPRLVLFITHCGMGSVQELTLRGKPGLFIPLFFDQMRNAFMVEHAGIGVQLPKADVAVPEKFIAAVREALDEKYHRRAIEIKKMLDGKPYSSKELLLKHVQFAGTFGATAVMRPRSHDMSWVEYQNADVWLFIAPSTFLIILVVIYLLIGLVRCIFLKFCSCRSTDSTLPVTTTRGSWRY</sequence>
<comment type="catalytic activity">
    <reaction evidence="10">
        <text>glucuronate acceptor + UDP-alpha-D-glucuronate = acceptor beta-D-glucuronoside + UDP + H(+)</text>
        <dbReference type="Rhea" id="RHEA:21032"/>
        <dbReference type="ChEBI" id="CHEBI:15378"/>
        <dbReference type="ChEBI" id="CHEBI:58052"/>
        <dbReference type="ChEBI" id="CHEBI:58223"/>
        <dbReference type="ChEBI" id="CHEBI:132367"/>
        <dbReference type="ChEBI" id="CHEBI:132368"/>
        <dbReference type="EC" id="2.4.1.17"/>
    </reaction>
</comment>
<dbReference type="InterPro" id="IPR002213">
    <property type="entry name" value="UDP_glucos_trans"/>
</dbReference>
<evidence type="ECO:0000256" key="2">
    <source>
        <dbReference type="ARBA" id="ARBA00009995"/>
    </source>
</evidence>
<comment type="similarity">
    <text evidence="2">Belongs to the UDP-glycosyltransferase family.</text>
</comment>
<dbReference type="Gene3D" id="3.40.50.2000">
    <property type="entry name" value="Glycogen Phosphorylase B"/>
    <property type="match status" value="1"/>
</dbReference>
<dbReference type="FunFam" id="3.40.50.2000:FF:000038">
    <property type="entry name" value="UDP-GlucuronosylTransferase"/>
    <property type="match status" value="1"/>
</dbReference>
<dbReference type="GO" id="GO:0016020">
    <property type="term" value="C:membrane"/>
    <property type="evidence" value="ECO:0007669"/>
    <property type="project" value="UniProtKB-SubCell"/>
</dbReference>
<evidence type="ECO:0000256" key="10">
    <source>
        <dbReference type="ARBA" id="ARBA00047475"/>
    </source>
</evidence>
<dbReference type="PANTHER" id="PTHR48043">
    <property type="entry name" value="EG:EG0003.4 PROTEIN-RELATED"/>
    <property type="match status" value="1"/>
</dbReference>
<accession>A0AAN5I570</accession>
<reference evidence="13" key="1">
    <citation type="submission" date="2022-10" db="EMBL/GenBank/DDBJ databases">
        <title>Genome assembly of Pristionchus species.</title>
        <authorList>
            <person name="Yoshida K."/>
            <person name="Sommer R.J."/>
        </authorList>
    </citation>
    <scope>NUCLEOTIDE SEQUENCE [LARGE SCALE GENOMIC DNA]</scope>
    <source>
        <strain evidence="13">RS5460</strain>
    </source>
</reference>
<dbReference type="AlphaFoldDB" id="A0AAN5I570"/>
<evidence type="ECO:0000256" key="5">
    <source>
        <dbReference type="ARBA" id="ARBA00022679"/>
    </source>
</evidence>
<evidence type="ECO:0000313" key="12">
    <source>
        <dbReference type="EMBL" id="GMR51914.1"/>
    </source>
</evidence>
<name>A0AAN5I570_9BILA</name>
<evidence type="ECO:0000256" key="8">
    <source>
        <dbReference type="ARBA" id="ARBA00022989"/>
    </source>
</evidence>
<evidence type="ECO:0000313" key="13">
    <source>
        <dbReference type="Proteomes" id="UP001328107"/>
    </source>
</evidence>